<feature type="transmembrane region" description="Helical" evidence="5">
    <location>
        <begin position="406"/>
        <end position="429"/>
    </location>
</feature>
<evidence type="ECO:0000256" key="4">
    <source>
        <dbReference type="ARBA" id="ARBA00023136"/>
    </source>
</evidence>
<evidence type="ECO:0000313" key="7">
    <source>
        <dbReference type="EMBL" id="MDI1229976.1"/>
    </source>
</evidence>
<dbReference type="Gene3D" id="3.30.750.24">
    <property type="entry name" value="STAS domain"/>
    <property type="match status" value="1"/>
</dbReference>
<dbReference type="InterPro" id="IPR018045">
    <property type="entry name" value="S04_transporter_CS"/>
</dbReference>
<dbReference type="GO" id="GO:0008271">
    <property type="term" value="F:secondary active sulfate transmembrane transporter activity"/>
    <property type="evidence" value="ECO:0007669"/>
    <property type="project" value="InterPro"/>
</dbReference>
<feature type="transmembrane region" description="Helical" evidence="5">
    <location>
        <begin position="179"/>
        <end position="203"/>
    </location>
</feature>
<organism evidence="7 8">
    <name type="scientific">Candidatus Methylobacter titanis</name>
    <dbReference type="NCBI Taxonomy" id="3053457"/>
    <lineage>
        <taxon>Bacteria</taxon>
        <taxon>Pseudomonadati</taxon>
        <taxon>Pseudomonadota</taxon>
        <taxon>Gammaproteobacteria</taxon>
        <taxon>Methylococcales</taxon>
        <taxon>Methylococcaceae</taxon>
        <taxon>Methylobacter</taxon>
    </lineage>
</organism>
<feature type="transmembrane region" description="Helical" evidence="5">
    <location>
        <begin position="215"/>
        <end position="241"/>
    </location>
</feature>
<dbReference type="NCBIfam" id="TIGR00815">
    <property type="entry name" value="sulP"/>
    <property type="match status" value="1"/>
</dbReference>
<sequence length="573" mass="61502">MTSSHNRESRLMQLFPIVGWLKSYTREEFNGDLFAGIITAILLVPQGIAYAILAGLPPQLGLYASILPPILYALFGTSRTLSVGPVSIAAIMIASALNAPQISALGDPIQSALILSAESGVVMLLMALLRMGGLVNFISHPVLTGFTSGAALLIIGSQLPQLFGIKMPSCGLDTGCYNAIFQTINIAAILIGFSALGLLIFFGKPMIFILKKANVSLSLVTAISKCGPLLTIILATLAVIYCHQQVAVVGSVPSGFPVLNITFGSIEKWRLLLPYSGFIALIAYVESVAIAKVTANLRGEKIAPNQELIALGAANLAAAISGGMPVAGGFSRTMVNFSAGARTQMAMLIAAGLLALAVIFFSPWFENIPKAALAAIILVAIIPLVKLNNIAVTWRYDRGDGIAEIATLLGVLVYGIEEGITLGIVLTLISHLRKTSKPHIAVVGRLPGSEHYRNIKRHRVETWPHLLLLRVDESITFANINYIEDFINAELRRQPGIKHIVLIFTSISDIDTTALEVLENLNHTLQALGMTLHISEAKGPVLDKLEKTDFIEQLKPGKVFFHTEDAVRELARP</sequence>
<feature type="transmembrane region" description="Helical" evidence="5">
    <location>
        <begin position="372"/>
        <end position="394"/>
    </location>
</feature>
<feature type="transmembrane region" description="Helical" evidence="5">
    <location>
        <begin position="60"/>
        <end position="76"/>
    </location>
</feature>
<dbReference type="Proteomes" id="UP001160519">
    <property type="component" value="Unassembled WGS sequence"/>
</dbReference>
<dbReference type="GO" id="GO:0016020">
    <property type="term" value="C:membrane"/>
    <property type="evidence" value="ECO:0007669"/>
    <property type="project" value="UniProtKB-SubCell"/>
</dbReference>
<feature type="transmembrane region" description="Helical" evidence="5">
    <location>
        <begin position="33"/>
        <end position="54"/>
    </location>
</feature>
<keyword evidence="3 5" id="KW-1133">Transmembrane helix</keyword>
<dbReference type="PROSITE" id="PS50801">
    <property type="entry name" value="STAS"/>
    <property type="match status" value="1"/>
</dbReference>
<evidence type="ECO:0000256" key="5">
    <source>
        <dbReference type="SAM" id="Phobius"/>
    </source>
</evidence>
<feature type="transmembrane region" description="Helical" evidence="5">
    <location>
        <begin position="346"/>
        <end position="365"/>
    </location>
</feature>
<feature type="transmembrane region" description="Helical" evidence="5">
    <location>
        <begin position="272"/>
        <end position="295"/>
    </location>
</feature>
<evidence type="ECO:0000259" key="6">
    <source>
        <dbReference type="PROSITE" id="PS50801"/>
    </source>
</evidence>
<keyword evidence="2 5" id="KW-0812">Transmembrane</keyword>
<feature type="transmembrane region" description="Helical" evidence="5">
    <location>
        <begin position="83"/>
        <end position="103"/>
    </location>
</feature>
<dbReference type="Pfam" id="PF01740">
    <property type="entry name" value="STAS"/>
    <property type="match status" value="1"/>
</dbReference>
<dbReference type="Pfam" id="PF00916">
    <property type="entry name" value="Sulfate_transp"/>
    <property type="match status" value="1"/>
</dbReference>
<keyword evidence="8" id="KW-1185">Reference proteome</keyword>
<reference evidence="7" key="1">
    <citation type="submission" date="2023-01" db="EMBL/GenBank/DDBJ databases">
        <title>Biogeochemical cycle of methane in antarctic sediments.</title>
        <authorList>
            <person name="Roldan D.M."/>
            <person name="Menes R.J."/>
        </authorList>
    </citation>
    <scope>NUCLEOTIDE SEQUENCE [LARGE SCALE GENOMIC DNA]</scope>
    <source>
        <strain evidence="7">K-2018 MAG008</strain>
    </source>
</reference>
<accession>A0AA43TJ78</accession>
<dbReference type="InterPro" id="IPR002645">
    <property type="entry name" value="STAS_dom"/>
</dbReference>
<dbReference type="InterPro" id="IPR036513">
    <property type="entry name" value="STAS_dom_sf"/>
</dbReference>
<dbReference type="EMBL" id="JAQSDF010000004">
    <property type="protein sequence ID" value="MDI1229976.1"/>
    <property type="molecule type" value="Genomic_DNA"/>
</dbReference>
<dbReference type="InterPro" id="IPR011547">
    <property type="entry name" value="SLC26A/SulP_dom"/>
</dbReference>
<dbReference type="AlphaFoldDB" id="A0AA43TJ78"/>
<dbReference type="SUPFAM" id="SSF52091">
    <property type="entry name" value="SpoIIaa-like"/>
    <property type="match status" value="1"/>
</dbReference>
<dbReference type="InterPro" id="IPR001902">
    <property type="entry name" value="SLC26A/SulP_fam"/>
</dbReference>
<evidence type="ECO:0000256" key="3">
    <source>
        <dbReference type="ARBA" id="ARBA00022989"/>
    </source>
</evidence>
<protein>
    <submittedName>
        <fullName evidence="7">Sulfate permease</fullName>
    </submittedName>
</protein>
<evidence type="ECO:0000256" key="1">
    <source>
        <dbReference type="ARBA" id="ARBA00004141"/>
    </source>
</evidence>
<keyword evidence="4 5" id="KW-0472">Membrane</keyword>
<feature type="domain" description="STAS" evidence="6">
    <location>
        <begin position="456"/>
        <end position="570"/>
    </location>
</feature>
<name>A0AA43TJ78_9GAMM</name>
<evidence type="ECO:0000256" key="2">
    <source>
        <dbReference type="ARBA" id="ARBA00022692"/>
    </source>
</evidence>
<proteinExistence type="predicted"/>
<feature type="transmembrane region" description="Helical" evidence="5">
    <location>
        <begin position="141"/>
        <end position="159"/>
    </location>
</feature>
<dbReference type="CDD" id="cd07042">
    <property type="entry name" value="STAS_SulP_like_sulfate_transporter"/>
    <property type="match status" value="1"/>
</dbReference>
<gene>
    <name evidence="7" type="primary">sulP</name>
    <name evidence="7" type="ORF">PSU93_02370</name>
</gene>
<dbReference type="PROSITE" id="PS01130">
    <property type="entry name" value="SLC26A"/>
    <property type="match status" value="1"/>
</dbReference>
<feature type="transmembrane region" description="Helical" evidence="5">
    <location>
        <begin position="307"/>
        <end position="326"/>
    </location>
</feature>
<dbReference type="PANTHER" id="PTHR11814">
    <property type="entry name" value="SULFATE TRANSPORTER"/>
    <property type="match status" value="1"/>
</dbReference>
<evidence type="ECO:0000313" key="8">
    <source>
        <dbReference type="Proteomes" id="UP001160519"/>
    </source>
</evidence>
<comment type="subcellular location">
    <subcellularLocation>
        <location evidence="1">Membrane</location>
        <topology evidence="1">Multi-pass membrane protein</topology>
    </subcellularLocation>
</comment>
<comment type="caution">
    <text evidence="7">The sequence shown here is derived from an EMBL/GenBank/DDBJ whole genome shotgun (WGS) entry which is preliminary data.</text>
</comment>